<dbReference type="PANTHER" id="PTHR43806:SF66">
    <property type="entry name" value="SERIN ENDOPEPTIDASE"/>
    <property type="match status" value="1"/>
</dbReference>
<dbReference type="GO" id="GO:0005615">
    <property type="term" value="C:extracellular space"/>
    <property type="evidence" value="ECO:0007669"/>
    <property type="project" value="TreeGrafter"/>
</dbReference>
<protein>
    <recommendedName>
        <fullName evidence="13">Peptidase S8</fullName>
    </recommendedName>
</protein>
<accession>A0A6N8G153</accession>
<feature type="active site" description="Charge relay system" evidence="6">
    <location>
        <position position="172"/>
    </location>
</feature>
<dbReference type="RefSeq" id="WP_105218848.1">
    <property type="nucleotide sequence ID" value="NZ_CAWNSU010000022.1"/>
</dbReference>
<keyword evidence="5 6" id="KW-0720">Serine protease</keyword>
<feature type="active site" description="Charge relay system" evidence="6">
    <location>
        <position position="141"/>
    </location>
</feature>
<evidence type="ECO:0000256" key="6">
    <source>
        <dbReference type="PROSITE-ProRule" id="PRU01240"/>
    </source>
</evidence>
<comment type="similarity">
    <text evidence="1 6 7">Belongs to the peptidase S8 family.</text>
</comment>
<dbReference type="InterPro" id="IPR023828">
    <property type="entry name" value="Peptidase_S8_Ser-AS"/>
</dbReference>
<evidence type="ECO:0008006" key="13">
    <source>
        <dbReference type="Google" id="ProtNLM"/>
    </source>
</evidence>
<feature type="domain" description="Inhibitor I9" evidence="10">
    <location>
        <begin position="39"/>
        <end position="105"/>
    </location>
</feature>
<dbReference type="GO" id="GO:0046872">
    <property type="term" value="F:metal ion binding"/>
    <property type="evidence" value="ECO:0007669"/>
    <property type="project" value="UniProtKB-KW"/>
</dbReference>
<evidence type="ECO:0000313" key="12">
    <source>
        <dbReference type="Proteomes" id="UP000441797"/>
    </source>
</evidence>
<evidence type="ECO:0000256" key="8">
    <source>
        <dbReference type="SAM" id="SignalP"/>
    </source>
</evidence>
<dbReference type="OrthoDB" id="9798386at2"/>
<dbReference type="GO" id="GO:0004252">
    <property type="term" value="F:serine-type endopeptidase activity"/>
    <property type="evidence" value="ECO:0007669"/>
    <property type="project" value="UniProtKB-UniRule"/>
</dbReference>
<dbReference type="InterPro" id="IPR022398">
    <property type="entry name" value="Peptidase_S8_His-AS"/>
</dbReference>
<evidence type="ECO:0000259" key="10">
    <source>
        <dbReference type="Pfam" id="PF05922"/>
    </source>
</evidence>
<dbReference type="SUPFAM" id="SSF52743">
    <property type="entry name" value="Subtilisin-like"/>
    <property type="match status" value="1"/>
</dbReference>
<dbReference type="InterPro" id="IPR015500">
    <property type="entry name" value="Peptidase_S8_subtilisin-rel"/>
</dbReference>
<evidence type="ECO:0000256" key="3">
    <source>
        <dbReference type="ARBA" id="ARBA00022723"/>
    </source>
</evidence>
<dbReference type="Pfam" id="PF00082">
    <property type="entry name" value="Peptidase_S8"/>
    <property type="match status" value="1"/>
</dbReference>
<feature type="active site" description="Charge relay system" evidence="6">
    <location>
        <position position="362"/>
    </location>
</feature>
<evidence type="ECO:0000256" key="5">
    <source>
        <dbReference type="ARBA" id="ARBA00022825"/>
    </source>
</evidence>
<dbReference type="InterPro" id="IPR050131">
    <property type="entry name" value="Peptidase_S8_subtilisin-like"/>
</dbReference>
<keyword evidence="3" id="KW-0479">Metal-binding</keyword>
<dbReference type="Gene3D" id="3.30.70.80">
    <property type="entry name" value="Peptidase S8 propeptide/proteinase inhibitor I9"/>
    <property type="match status" value="1"/>
</dbReference>
<keyword evidence="4 6" id="KW-0378">Hydrolase</keyword>
<evidence type="ECO:0000256" key="1">
    <source>
        <dbReference type="ARBA" id="ARBA00011073"/>
    </source>
</evidence>
<comment type="caution">
    <text evidence="11">The sequence shown here is derived from an EMBL/GenBank/DDBJ whole genome shotgun (WGS) entry which is preliminary data.</text>
</comment>
<organism evidence="11 12">
    <name type="scientific">Gloeocapsopsis dulcis AAB1 = 1H9</name>
    <dbReference type="NCBI Taxonomy" id="1433147"/>
    <lineage>
        <taxon>Bacteria</taxon>
        <taxon>Bacillati</taxon>
        <taxon>Cyanobacteriota</taxon>
        <taxon>Cyanophyceae</taxon>
        <taxon>Oscillatoriophycideae</taxon>
        <taxon>Chroococcales</taxon>
        <taxon>Chroococcaceae</taxon>
        <taxon>Gloeocapsopsis</taxon>
        <taxon>Gloeocapsopsis dulcis</taxon>
    </lineage>
</organism>
<dbReference type="PRINTS" id="PR00723">
    <property type="entry name" value="SUBTILISIN"/>
</dbReference>
<proteinExistence type="inferred from homology"/>
<dbReference type="Pfam" id="PF05922">
    <property type="entry name" value="Inhibitor_I9"/>
    <property type="match status" value="1"/>
</dbReference>
<dbReference type="PROSITE" id="PS00136">
    <property type="entry name" value="SUBTILASE_ASP"/>
    <property type="match status" value="1"/>
</dbReference>
<dbReference type="PROSITE" id="PS00137">
    <property type="entry name" value="SUBTILASE_HIS"/>
    <property type="match status" value="1"/>
</dbReference>
<dbReference type="AlphaFoldDB" id="A0A6N8G153"/>
<feature type="chain" id="PRO_5027019284" description="Peptidase S8" evidence="8">
    <location>
        <begin position="31"/>
        <end position="429"/>
    </location>
</feature>
<dbReference type="Gene3D" id="3.40.50.200">
    <property type="entry name" value="Peptidase S8/S53 domain"/>
    <property type="match status" value="1"/>
</dbReference>
<dbReference type="InterPro" id="IPR000209">
    <property type="entry name" value="Peptidase_S8/S53_dom"/>
</dbReference>
<dbReference type="InterPro" id="IPR010259">
    <property type="entry name" value="S8pro/Inhibitor_I9"/>
</dbReference>
<dbReference type="CDD" id="cd07477">
    <property type="entry name" value="Peptidases_S8_Subtilisin_subset"/>
    <property type="match status" value="1"/>
</dbReference>
<dbReference type="Proteomes" id="UP000441797">
    <property type="component" value="Unassembled WGS sequence"/>
</dbReference>
<dbReference type="InterPro" id="IPR023827">
    <property type="entry name" value="Peptidase_S8_Asp-AS"/>
</dbReference>
<sequence length="429" mass="43968">MLYFRPVIRLGVGLLGTAAFSLSSFLSVTAQPNAGLPDQYIVVLRDGHDPLTVAQQHANVHALSVGFVYKHALKGYAARIPEGRLAALARDPRVLFISEDRPVKATGQTLPTGVDRIQADVSSTKSGNGTGTVNVAVAIVDTGIDIRHRDLNVVGGKNCSTGGTSYDDGNGHGTHVAGTVAAKDNGIGVVGVAPGTPLYAVRVLDDTGSGTWSSVICGIDWVSANAANYGIKVVNMSLGGSGSDDNNCGYTNGDALHQAICKSVEKGLTYVVSAGNSALDFVNSVPAAYNEVLTVTAIADFNGQPGGGAAPTCSADIDDTAASFSNFTTIGSDDESHTIAAPGVCINSTWKGRSYNTISGTSMAAPHIAGTAALCIASGACSGLTPNQIIAKLRSDAAAQPTNYGFTYFSNSPNDTTRYYGSLGYAGGY</sequence>
<gene>
    <name evidence="11" type="ORF">BWI75_18780</name>
</gene>
<reference evidence="11 12" key="1">
    <citation type="journal article" date="2019" name="Front. Microbiol.">
        <title>Genomic Features for Desiccation Tolerance and Sugar Biosynthesis in the Extremophile Gloeocapsopsis sp. UTEX B3054.</title>
        <authorList>
            <person name="Urrejola C."/>
            <person name="Alcorta J."/>
            <person name="Salas L."/>
            <person name="Vasquez M."/>
            <person name="Polz M.F."/>
            <person name="Vicuna R."/>
            <person name="Diez B."/>
        </authorList>
    </citation>
    <scope>NUCLEOTIDE SEQUENCE [LARGE SCALE GENOMIC DNA]</scope>
    <source>
        <strain evidence="11 12">1H9</strain>
    </source>
</reference>
<evidence type="ECO:0000256" key="2">
    <source>
        <dbReference type="ARBA" id="ARBA00022670"/>
    </source>
</evidence>
<dbReference type="PROSITE" id="PS51892">
    <property type="entry name" value="SUBTILASE"/>
    <property type="match status" value="1"/>
</dbReference>
<dbReference type="InterPro" id="IPR036852">
    <property type="entry name" value="Peptidase_S8/S53_dom_sf"/>
</dbReference>
<dbReference type="PANTHER" id="PTHR43806">
    <property type="entry name" value="PEPTIDASE S8"/>
    <property type="match status" value="1"/>
</dbReference>
<dbReference type="InterPro" id="IPR034202">
    <property type="entry name" value="Subtilisin_Carlsberg-like"/>
</dbReference>
<evidence type="ECO:0000256" key="4">
    <source>
        <dbReference type="ARBA" id="ARBA00022801"/>
    </source>
</evidence>
<dbReference type="InterPro" id="IPR037045">
    <property type="entry name" value="S8pro/Inhibitor_I9_sf"/>
</dbReference>
<dbReference type="SUPFAM" id="SSF54897">
    <property type="entry name" value="Protease propeptides/inhibitors"/>
    <property type="match status" value="1"/>
</dbReference>
<dbReference type="EMBL" id="NAPY01000036">
    <property type="protein sequence ID" value="MUL38315.1"/>
    <property type="molecule type" value="Genomic_DNA"/>
</dbReference>
<evidence type="ECO:0000259" key="9">
    <source>
        <dbReference type="Pfam" id="PF00082"/>
    </source>
</evidence>
<feature type="domain" description="Peptidase S8/S53" evidence="9">
    <location>
        <begin position="134"/>
        <end position="397"/>
    </location>
</feature>
<feature type="signal peptide" evidence="8">
    <location>
        <begin position="1"/>
        <end position="30"/>
    </location>
</feature>
<dbReference type="PROSITE" id="PS00138">
    <property type="entry name" value="SUBTILASE_SER"/>
    <property type="match status" value="1"/>
</dbReference>
<dbReference type="GO" id="GO:0006508">
    <property type="term" value="P:proteolysis"/>
    <property type="evidence" value="ECO:0007669"/>
    <property type="project" value="UniProtKB-KW"/>
</dbReference>
<keyword evidence="12" id="KW-1185">Reference proteome</keyword>
<evidence type="ECO:0000313" key="11">
    <source>
        <dbReference type="EMBL" id="MUL38315.1"/>
    </source>
</evidence>
<keyword evidence="2 6" id="KW-0645">Protease</keyword>
<name>A0A6N8G153_9CHRO</name>
<keyword evidence="8" id="KW-0732">Signal</keyword>
<evidence type="ECO:0000256" key="7">
    <source>
        <dbReference type="RuleBase" id="RU003355"/>
    </source>
</evidence>